<evidence type="ECO:0000313" key="2">
    <source>
        <dbReference type="Proteomes" id="UP001571476"/>
    </source>
</evidence>
<proteinExistence type="predicted"/>
<dbReference type="Proteomes" id="UP001571476">
    <property type="component" value="Unassembled WGS sequence"/>
</dbReference>
<organism evidence="1 2">
    <name type="scientific">Streptomyces aureus</name>
    <dbReference type="NCBI Taxonomy" id="193461"/>
    <lineage>
        <taxon>Bacteria</taxon>
        <taxon>Bacillati</taxon>
        <taxon>Actinomycetota</taxon>
        <taxon>Actinomycetes</taxon>
        <taxon>Kitasatosporales</taxon>
        <taxon>Streptomycetaceae</taxon>
        <taxon>Streptomyces</taxon>
    </lineage>
</organism>
<sequence>MAAPGKVCEKSLPGAAVKGLMPEHGKKFQERNAYKCASAGHSQEAMRGWALGQCLLTGGGAKVDVGFRLLQGGDYTRTEAELDARKSGHTPLTLGDTIGYPDGTGALLFVSCPVRSGGDELLSVSVGVGGSGPGMKDHAVRANAATLAARRATQDIRQCTDAENLPDGEPDIG</sequence>
<reference evidence="1 2" key="1">
    <citation type="submission" date="2024-08" db="EMBL/GenBank/DDBJ databases">
        <title>Genome sequence of Streptomyces aureus CACIA-1.46HGO.</title>
        <authorList>
            <person name="Evangelista-Martinez Z."/>
        </authorList>
    </citation>
    <scope>NUCLEOTIDE SEQUENCE [LARGE SCALE GENOMIC DNA]</scope>
    <source>
        <strain evidence="1 2">CACIA-1.46HGO</strain>
    </source>
</reference>
<keyword evidence="2" id="KW-1185">Reference proteome</keyword>
<comment type="caution">
    <text evidence="1">The sequence shown here is derived from an EMBL/GenBank/DDBJ whole genome shotgun (WGS) entry which is preliminary data.</text>
</comment>
<dbReference type="RefSeq" id="WP_372562577.1">
    <property type="nucleotide sequence ID" value="NZ_JBGOSP010000005.1"/>
</dbReference>
<accession>A0ABV4SGE5</accession>
<gene>
    <name evidence="1" type="ORF">ACEG43_12810</name>
</gene>
<evidence type="ECO:0000313" key="1">
    <source>
        <dbReference type="EMBL" id="MFA3837050.1"/>
    </source>
</evidence>
<protein>
    <submittedName>
        <fullName evidence="1">Uncharacterized protein</fullName>
    </submittedName>
</protein>
<name>A0ABV4SGE5_9ACTN</name>
<dbReference type="EMBL" id="JBGOSP010000005">
    <property type="protein sequence ID" value="MFA3837050.1"/>
    <property type="molecule type" value="Genomic_DNA"/>
</dbReference>